<dbReference type="Proteomes" id="UP000315700">
    <property type="component" value="Chromosome"/>
</dbReference>
<evidence type="ECO:0000256" key="2">
    <source>
        <dbReference type="SAM" id="SignalP"/>
    </source>
</evidence>
<keyword evidence="2" id="KW-0732">Signal</keyword>
<dbReference type="RefSeq" id="WP_197453805.1">
    <property type="nucleotide sequence ID" value="NZ_CP036271.1"/>
</dbReference>
<dbReference type="InterPro" id="IPR001375">
    <property type="entry name" value="Peptidase_S9_cat"/>
</dbReference>
<evidence type="ECO:0000313" key="6">
    <source>
        <dbReference type="Proteomes" id="UP000315700"/>
    </source>
</evidence>
<feature type="domain" description="Peptidase S9 prolyl oligopeptidase catalytic" evidence="3">
    <location>
        <begin position="226"/>
        <end position="301"/>
    </location>
</feature>
<protein>
    <submittedName>
        <fullName evidence="5">Acetylxylan esterase</fullName>
        <ecNumber evidence="5">3.1.1.72</ecNumber>
    </submittedName>
</protein>
<dbReference type="GO" id="GO:0008236">
    <property type="term" value="F:serine-type peptidase activity"/>
    <property type="evidence" value="ECO:0007669"/>
    <property type="project" value="InterPro"/>
</dbReference>
<dbReference type="EC" id="3.1.1.72" evidence="5"/>
<keyword evidence="1 5" id="KW-0378">Hydrolase</keyword>
<dbReference type="GO" id="GO:0006508">
    <property type="term" value="P:proteolysis"/>
    <property type="evidence" value="ECO:0007669"/>
    <property type="project" value="InterPro"/>
</dbReference>
<evidence type="ECO:0000256" key="1">
    <source>
        <dbReference type="ARBA" id="ARBA00022801"/>
    </source>
</evidence>
<dbReference type="EMBL" id="CP036271">
    <property type="protein sequence ID" value="QDT52677.1"/>
    <property type="molecule type" value="Genomic_DNA"/>
</dbReference>
<feature type="chain" id="PRO_5022143642" evidence="2">
    <location>
        <begin position="19"/>
        <end position="311"/>
    </location>
</feature>
<keyword evidence="6" id="KW-1185">Reference proteome</keyword>
<sequence length="311" mass="33369" precursor="true">MKHCLALVVMLVSAAAGAAEPQVRALWPAEVPGPLPIVDGDERDLTKDTDRPIAGRRIIKLGHVRTPQMHVYLPAKDKANGAAVVIAPGGGFSILAWDLEGTEVAEWLNSLGYAAVVLKYRVPTRTHGETLDATHPVPLVSLGPVMDAQRALSLTRSHAAEWNIDPGRIGILGFSAGGNIAGLTACLTGERVYGPVDDADKAGCEANFAILVYPARLVDETSGQLKPHVKVSEKTPPMFFVMTQDDRVGCENCTALFTALTRAKVPAEIHVFTHGGHGYGLRPTEKPVTHWSEDAAAWMKAMGFDDARMKE</sequence>
<dbReference type="Pfam" id="PF00326">
    <property type="entry name" value="Peptidase_S9"/>
    <property type="match status" value="1"/>
</dbReference>
<dbReference type="Gene3D" id="3.40.50.1820">
    <property type="entry name" value="alpha/beta hydrolase"/>
    <property type="match status" value="1"/>
</dbReference>
<reference evidence="5 6" key="1">
    <citation type="submission" date="2019-02" db="EMBL/GenBank/DDBJ databases">
        <title>Deep-cultivation of Planctomycetes and their phenomic and genomic characterization uncovers novel biology.</title>
        <authorList>
            <person name="Wiegand S."/>
            <person name="Jogler M."/>
            <person name="Boedeker C."/>
            <person name="Pinto D."/>
            <person name="Vollmers J."/>
            <person name="Rivas-Marin E."/>
            <person name="Kohn T."/>
            <person name="Peeters S.H."/>
            <person name="Heuer A."/>
            <person name="Rast P."/>
            <person name="Oberbeckmann S."/>
            <person name="Bunk B."/>
            <person name="Jeske O."/>
            <person name="Meyerdierks A."/>
            <person name="Storesund J.E."/>
            <person name="Kallscheuer N."/>
            <person name="Luecker S."/>
            <person name="Lage O.M."/>
            <person name="Pohl T."/>
            <person name="Merkel B.J."/>
            <person name="Hornburger P."/>
            <person name="Mueller R.-W."/>
            <person name="Bruemmer F."/>
            <person name="Labrenz M."/>
            <person name="Spormann A.M."/>
            <person name="Op den Camp H."/>
            <person name="Overmann J."/>
            <person name="Amann R."/>
            <person name="Jetten M.S.M."/>
            <person name="Mascher T."/>
            <person name="Medema M.H."/>
            <person name="Devos D.P."/>
            <person name="Kaster A.-K."/>
            <person name="Ovreas L."/>
            <person name="Rohde M."/>
            <person name="Galperin M.Y."/>
            <person name="Jogler C."/>
        </authorList>
    </citation>
    <scope>NUCLEOTIDE SEQUENCE [LARGE SCALE GENOMIC DNA]</scope>
    <source>
        <strain evidence="5 6">Pan44</strain>
    </source>
</reference>
<dbReference type="InParanoid" id="A0A517S967"/>
<evidence type="ECO:0000259" key="4">
    <source>
        <dbReference type="Pfam" id="PF20434"/>
    </source>
</evidence>
<dbReference type="Pfam" id="PF20434">
    <property type="entry name" value="BD-FAE"/>
    <property type="match status" value="1"/>
</dbReference>
<dbReference type="InterPro" id="IPR029058">
    <property type="entry name" value="AB_hydrolase_fold"/>
</dbReference>
<gene>
    <name evidence="5" type="primary">axeA1_1</name>
    <name evidence="5" type="ORF">Pan44_06890</name>
</gene>
<dbReference type="SUPFAM" id="SSF53474">
    <property type="entry name" value="alpha/beta-Hydrolases"/>
    <property type="match status" value="1"/>
</dbReference>
<dbReference type="PANTHER" id="PTHR48081:SF6">
    <property type="entry name" value="PEPTIDASE S9 PROLYL OLIGOPEPTIDASE CATALYTIC DOMAIN-CONTAINING PROTEIN"/>
    <property type="match status" value="1"/>
</dbReference>
<dbReference type="KEGG" id="ccos:Pan44_06890"/>
<accession>A0A517S967</accession>
<dbReference type="AlphaFoldDB" id="A0A517S967"/>
<feature type="domain" description="BD-FAE-like" evidence="4">
    <location>
        <begin position="69"/>
        <end position="192"/>
    </location>
</feature>
<name>A0A517S967_9PLAN</name>
<dbReference type="PANTHER" id="PTHR48081">
    <property type="entry name" value="AB HYDROLASE SUPERFAMILY PROTEIN C4A8.06C"/>
    <property type="match status" value="1"/>
</dbReference>
<feature type="signal peptide" evidence="2">
    <location>
        <begin position="1"/>
        <end position="18"/>
    </location>
</feature>
<dbReference type="InterPro" id="IPR049492">
    <property type="entry name" value="BD-FAE-like_dom"/>
</dbReference>
<evidence type="ECO:0000259" key="3">
    <source>
        <dbReference type="Pfam" id="PF00326"/>
    </source>
</evidence>
<organism evidence="5 6">
    <name type="scientific">Caulifigura coniformis</name>
    <dbReference type="NCBI Taxonomy" id="2527983"/>
    <lineage>
        <taxon>Bacteria</taxon>
        <taxon>Pseudomonadati</taxon>
        <taxon>Planctomycetota</taxon>
        <taxon>Planctomycetia</taxon>
        <taxon>Planctomycetales</taxon>
        <taxon>Planctomycetaceae</taxon>
        <taxon>Caulifigura</taxon>
    </lineage>
</organism>
<dbReference type="InterPro" id="IPR050300">
    <property type="entry name" value="GDXG_lipolytic_enzyme"/>
</dbReference>
<evidence type="ECO:0000313" key="5">
    <source>
        <dbReference type="EMBL" id="QDT52677.1"/>
    </source>
</evidence>
<proteinExistence type="predicted"/>
<dbReference type="GO" id="GO:0046555">
    <property type="term" value="F:acetylxylan esterase activity"/>
    <property type="evidence" value="ECO:0007669"/>
    <property type="project" value="UniProtKB-EC"/>
</dbReference>